<comment type="subcellular location">
    <subcellularLocation>
        <location evidence="1 9">Cell membrane</location>
        <topology evidence="1 9">Lipid-anchor</topology>
        <orientation evidence="1 9">Cytoplasmic side</orientation>
    </subcellularLocation>
</comment>
<dbReference type="RefSeq" id="XP_054832313.1">
    <property type="nucleotide sequence ID" value="XM_054976338.1"/>
</dbReference>
<dbReference type="KEGG" id="emc:129327585"/>
<keyword evidence="6 9" id="KW-0807">Transducer</keyword>
<feature type="domain" description="G protein gamma" evidence="10">
    <location>
        <begin position="5"/>
        <end position="71"/>
    </location>
</feature>
<evidence type="ECO:0000313" key="11">
    <source>
        <dbReference type="Proteomes" id="UP001190640"/>
    </source>
</evidence>
<dbReference type="PRINTS" id="PR00321">
    <property type="entry name" value="GPROTEING"/>
</dbReference>
<organism evidence="11 12">
    <name type="scientific">Eublepharis macularius</name>
    <name type="common">Leopard gecko</name>
    <name type="synonym">Cyrtodactylus macularius</name>
    <dbReference type="NCBI Taxonomy" id="481883"/>
    <lineage>
        <taxon>Eukaryota</taxon>
        <taxon>Metazoa</taxon>
        <taxon>Chordata</taxon>
        <taxon>Craniata</taxon>
        <taxon>Vertebrata</taxon>
        <taxon>Euteleostomi</taxon>
        <taxon>Lepidosauria</taxon>
        <taxon>Squamata</taxon>
        <taxon>Bifurcata</taxon>
        <taxon>Gekkota</taxon>
        <taxon>Eublepharidae</taxon>
        <taxon>Eublepharinae</taxon>
        <taxon>Eublepharis</taxon>
    </lineage>
</organism>
<dbReference type="InterPro" id="IPR015898">
    <property type="entry name" value="G-protein_gamma-like_dom"/>
</dbReference>
<accession>A0AA97J6J0</accession>
<keyword evidence="5 9" id="KW-0472">Membrane</keyword>
<dbReference type="PANTHER" id="PTHR13809">
    <property type="entry name" value="GUANINE NUCLEOTIDE-BINDING PROTEIN GAMMA SUBUNIT"/>
    <property type="match status" value="1"/>
</dbReference>
<keyword evidence="11" id="KW-1185">Reference proteome</keyword>
<dbReference type="FunFam" id="4.10.260.10:FF:000001">
    <property type="entry name" value="Guanine nucleotide-binding protein subunit gamma"/>
    <property type="match status" value="1"/>
</dbReference>
<proteinExistence type="inferred from homology"/>
<keyword evidence="3 9" id="KW-1003">Cell membrane</keyword>
<dbReference type="GO" id="GO:0031681">
    <property type="term" value="F:G-protein beta-subunit binding"/>
    <property type="evidence" value="ECO:0007669"/>
    <property type="project" value="InterPro"/>
</dbReference>
<evidence type="ECO:0000256" key="1">
    <source>
        <dbReference type="ARBA" id="ARBA00004342"/>
    </source>
</evidence>
<dbReference type="CDD" id="cd00068">
    <property type="entry name" value="GGL"/>
    <property type="match status" value="1"/>
</dbReference>
<evidence type="ECO:0000256" key="9">
    <source>
        <dbReference type="RuleBase" id="RU004973"/>
    </source>
</evidence>
<dbReference type="GO" id="GO:0005834">
    <property type="term" value="C:heterotrimeric G-protein complex"/>
    <property type="evidence" value="ECO:0007669"/>
    <property type="project" value="InterPro"/>
</dbReference>
<dbReference type="Pfam" id="PF00631">
    <property type="entry name" value="G-gamma"/>
    <property type="match status" value="1"/>
</dbReference>
<evidence type="ECO:0000256" key="3">
    <source>
        <dbReference type="ARBA" id="ARBA00022475"/>
    </source>
</evidence>
<evidence type="ECO:0000256" key="7">
    <source>
        <dbReference type="ARBA" id="ARBA00023288"/>
    </source>
</evidence>
<dbReference type="PROSITE" id="PS50058">
    <property type="entry name" value="G_PROTEIN_GAMMA"/>
    <property type="match status" value="1"/>
</dbReference>
<dbReference type="InterPro" id="IPR001770">
    <property type="entry name" value="G-protein_gamma"/>
</dbReference>
<evidence type="ECO:0000259" key="10">
    <source>
        <dbReference type="PROSITE" id="PS50058"/>
    </source>
</evidence>
<dbReference type="SUPFAM" id="SSF48670">
    <property type="entry name" value="Transducin (heterotrimeric G protein), gamma chain"/>
    <property type="match status" value="1"/>
</dbReference>
<dbReference type="SMART" id="SM00224">
    <property type="entry name" value="GGL"/>
    <property type="match status" value="1"/>
</dbReference>
<dbReference type="Gene3D" id="4.10.260.10">
    <property type="entry name" value="Transducin (heterotrimeric G protein), gamma chain"/>
    <property type="match status" value="1"/>
</dbReference>
<evidence type="ECO:0000256" key="6">
    <source>
        <dbReference type="ARBA" id="ARBA00023224"/>
    </source>
</evidence>
<evidence type="ECO:0000256" key="8">
    <source>
        <dbReference type="ARBA" id="ARBA00023289"/>
    </source>
</evidence>
<comment type="subunit">
    <text evidence="9">G proteins are composed of 3 units; alpha, beta and gamma.</text>
</comment>
<evidence type="ECO:0000313" key="12">
    <source>
        <dbReference type="RefSeq" id="XP_054832313.1"/>
    </source>
</evidence>
<dbReference type="GeneID" id="129327585"/>
<name>A0AA97J6J0_EUBMA</name>
<protein>
    <recommendedName>
        <fullName evidence="9">Guanine nucleotide-binding protein subunit gamma</fullName>
    </recommendedName>
</protein>
<reference evidence="12" key="1">
    <citation type="submission" date="2025-08" db="UniProtKB">
        <authorList>
            <consortium name="RefSeq"/>
        </authorList>
    </citation>
    <scope>IDENTIFICATION</scope>
    <source>
        <tissue evidence="12">Blood</tissue>
    </source>
</reference>
<keyword evidence="7 9" id="KW-0449">Lipoprotein</keyword>
<evidence type="ECO:0000256" key="4">
    <source>
        <dbReference type="ARBA" id="ARBA00022481"/>
    </source>
</evidence>
<dbReference type="GO" id="GO:0007186">
    <property type="term" value="P:G protein-coupled receptor signaling pathway"/>
    <property type="evidence" value="ECO:0007669"/>
    <property type="project" value="InterPro"/>
</dbReference>
<keyword evidence="8" id="KW-0636">Prenylation</keyword>
<gene>
    <name evidence="12" type="primary">LOC129327585</name>
</gene>
<dbReference type="InterPro" id="IPR036284">
    <property type="entry name" value="GGL_sf"/>
</dbReference>
<sequence>MSEKATTNASQGHQAMKLLQAEAGLERMMVSKAASDLMQYCLEHVKNDPLLIGIPASSNPFKEKKDVCYSMRELKHPS</sequence>
<dbReference type="SMART" id="SM01224">
    <property type="entry name" value="G_gamma"/>
    <property type="match status" value="1"/>
</dbReference>
<dbReference type="AlphaFoldDB" id="A0AA97J6J0"/>
<keyword evidence="4" id="KW-0488">Methylation</keyword>
<comment type="similarity">
    <text evidence="2 9">Belongs to the G protein gamma family.</text>
</comment>
<evidence type="ECO:0000256" key="2">
    <source>
        <dbReference type="ARBA" id="ARBA00007431"/>
    </source>
</evidence>
<evidence type="ECO:0000256" key="5">
    <source>
        <dbReference type="ARBA" id="ARBA00023136"/>
    </source>
</evidence>
<comment type="function">
    <text evidence="9">Guanine nucleotide-binding proteins (G proteins) are involved as a modulator or transducer in various transmembrane signaling systems. The beta and gamma chains are required for the GTPase activity, for replacement of GDP by GTP, and for G protein-effector interaction.</text>
</comment>
<dbReference type="Proteomes" id="UP001190640">
    <property type="component" value="Chromosome 4"/>
</dbReference>